<keyword evidence="5" id="KW-0539">Nucleus</keyword>
<evidence type="ECO:0000259" key="8">
    <source>
        <dbReference type="Pfam" id="PF18137"/>
    </source>
</evidence>
<dbReference type="Pfam" id="PF07034">
    <property type="entry name" value="ORC3_N"/>
    <property type="match status" value="1"/>
</dbReference>
<dbReference type="GeneID" id="54287921"/>
<feature type="domain" description="Origin recognition complex subunit 3 N-terminal" evidence="7">
    <location>
        <begin position="6"/>
        <end position="314"/>
    </location>
</feature>
<feature type="domain" description="Origin recognition complex subunit 3 winged helix C-terminal" evidence="8">
    <location>
        <begin position="561"/>
        <end position="665"/>
    </location>
</feature>
<evidence type="ECO:0000256" key="4">
    <source>
        <dbReference type="ARBA" id="ARBA00023125"/>
    </source>
</evidence>
<dbReference type="Pfam" id="PF18137">
    <property type="entry name" value="WHD_ORC"/>
    <property type="match status" value="1"/>
</dbReference>
<organism evidence="9 10">
    <name type="scientific">Aaosphaeria arxii CBS 175.79</name>
    <dbReference type="NCBI Taxonomy" id="1450172"/>
    <lineage>
        <taxon>Eukaryota</taxon>
        <taxon>Fungi</taxon>
        <taxon>Dikarya</taxon>
        <taxon>Ascomycota</taxon>
        <taxon>Pezizomycotina</taxon>
        <taxon>Dothideomycetes</taxon>
        <taxon>Pleosporomycetidae</taxon>
        <taxon>Pleosporales</taxon>
        <taxon>Pleosporales incertae sedis</taxon>
        <taxon>Aaosphaeria</taxon>
    </lineage>
</organism>
<dbReference type="CDD" id="cd20704">
    <property type="entry name" value="Orc3"/>
    <property type="match status" value="1"/>
</dbReference>
<evidence type="ECO:0000256" key="3">
    <source>
        <dbReference type="ARBA" id="ARBA00022705"/>
    </source>
</evidence>
<evidence type="ECO:0000313" key="10">
    <source>
        <dbReference type="Proteomes" id="UP000799778"/>
    </source>
</evidence>
<dbReference type="GO" id="GO:0006270">
    <property type="term" value="P:DNA replication initiation"/>
    <property type="evidence" value="ECO:0007669"/>
    <property type="project" value="TreeGrafter"/>
</dbReference>
<dbReference type="InterPro" id="IPR045667">
    <property type="entry name" value="ORC3_N"/>
</dbReference>
<dbReference type="PANTHER" id="PTHR12748:SF0">
    <property type="entry name" value="ORIGIN RECOGNITION COMPLEX SUBUNIT 3"/>
    <property type="match status" value="1"/>
</dbReference>
<dbReference type="RefSeq" id="XP_033381628.1">
    <property type="nucleotide sequence ID" value="XM_033530524.1"/>
</dbReference>
<comment type="subcellular location">
    <subcellularLocation>
        <location evidence="1">Nucleus</location>
    </subcellularLocation>
</comment>
<dbReference type="EMBL" id="ML978071">
    <property type="protein sequence ID" value="KAF2013289.1"/>
    <property type="molecule type" value="Genomic_DNA"/>
</dbReference>
<dbReference type="GO" id="GO:0005656">
    <property type="term" value="C:nuclear pre-replicative complex"/>
    <property type="evidence" value="ECO:0007669"/>
    <property type="project" value="TreeGrafter"/>
</dbReference>
<sequence length="668" mass="75299">MEIEHQRCYIYSPAEESDRPAKRQRTGQSSPDAALSKRLQTFRQLWQKQESLVQATLEEADSATQRNIIDFISASKDDALDHRAIPAGLIVAGPSIASHGPFFERLGRRIEKETRSSYLVLTSGESPNLKTLLKNLIKKATSRAENEDEDEESGRPTSTRNGPKILDFDLAHLHDWQEKNQASNIIVAIQDSEAFDAVVLVELIELLYSWSDRIPFILLFGIATSAESFEDRLSAKLPRYLDGQKFDVTQSDEIIERLFAATIAGYDTPLRMGSNLCRRILDRQKDHVQNVQEFSNGLKYAYMSHLYASPPSIFLSEELPFAQVPPSALEAVRIVPSFRRWVELLLKDRKTQEVRDLLDSDEHLFNRTQEHVKAGQKKLNAISDAIRIVSSIRDSLQMSPRVTLASLWIRAANGELIDSPLLRETMLSAKKVSSDKIGRILASLATLSSQGRCPIDMAFYEQGFAQLISNNTDSTPLRTQHDVRNESLRTTVVAQKVLLSKHKAALSEQDRAYSDLVGKFNDELEQYLKQTLIDPREMFLSEILLYDLKSPHTEVFQPKPRFAIERALASPHDYLGCECCGGDAALSATQPPTSILYQLYLESGSLINVSDLWQAFNAIVGGGEEDEEREVHTKALFQRGLAELKHLGMVRSSRKKTDHVAKMMWKGL</sequence>
<dbReference type="GO" id="GO:0003688">
    <property type="term" value="F:DNA replication origin binding"/>
    <property type="evidence" value="ECO:0007669"/>
    <property type="project" value="TreeGrafter"/>
</dbReference>
<keyword evidence="3" id="KW-0235">DNA replication</keyword>
<keyword evidence="10" id="KW-1185">Reference proteome</keyword>
<dbReference type="PANTHER" id="PTHR12748">
    <property type="entry name" value="ORIGIN RECOGNITION COMPLEX SUBUNIT 3"/>
    <property type="match status" value="1"/>
</dbReference>
<keyword evidence="4" id="KW-0238">DNA-binding</keyword>
<evidence type="ECO:0000313" key="9">
    <source>
        <dbReference type="EMBL" id="KAF2013289.1"/>
    </source>
</evidence>
<proteinExistence type="inferred from homology"/>
<accession>A0A6A5XK85</accession>
<dbReference type="Proteomes" id="UP000799778">
    <property type="component" value="Unassembled WGS sequence"/>
</dbReference>
<feature type="region of interest" description="Disordered" evidence="6">
    <location>
        <begin position="13"/>
        <end position="33"/>
    </location>
</feature>
<evidence type="ECO:0000256" key="2">
    <source>
        <dbReference type="ARBA" id="ARBA00010977"/>
    </source>
</evidence>
<evidence type="ECO:0000256" key="6">
    <source>
        <dbReference type="SAM" id="MobiDB-lite"/>
    </source>
</evidence>
<protein>
    <submittedName>
        <fullName evidence="9">Origin recognition complex subunit</fullName>
    </submittedName>
</protein>
<comment type="similarity">
    <text evidence="2">Belongs to the ORC3 family.</text>
</comment>
<feature type="region of interest" description="Disordered" evidence="6">
    <location>
        <begin position="140"/>
        <end position="163"/>
    </location>
</feature>
<gene>
    <name evidence="9" type="ORF">BU24DRAFT_442423</name>
</gene>
<dbReference type="InterPro" id="IPR040855">
    <property type="entry name" value="ORC_WH_C"/>
</dbReference>
<dbReference type="GO" id="GO:0005664">
    <property type="term" value="C:nuclear origin of replication recognition complex"/>
    <property type="evidence" value="ECO:0007669"/>
    <property type="project" value="InterPro"/>
</dbReference>
<name>A0A6A5XK85_9PLEO</name>
<dbReference type="GO" id="GO:0031261">
    <property type="term" value="C:DNA replication preinitiation complex"/>
    <property type="evidence" value="ECO:0007669"/>
    <property type="project" value="TreeGrafter"/>
</dbReference>
<dbReference type="InterPro" id="IPR020795">
    <property type="entry name" value="ORC3"/>
</dbReference>
<evidence type="ECO:0000259" key="7">
    <source>
        <dbReference type="Pfam" id="PF07034"/>
    </source>
</evidence>
<evidence type="ECO:0000256" key="5">
    <source>
        <dbReference type="ARBA" id="ARBA00023242"/>
    </source>
</evidence>
<dbReference type="OrthoDB" id="10265211at2759"/>
<evidence type="ECO:0000256" key="1">
    <source>
        <dbReference type="ARBA" id="ARBA00004123"/>
    </source>
</evidence>
<reference evidence="9" key="1">
    <citation type="journal article" date="2020" name="Stud. Mycol.">
        <title>101 Dothideomycetes genomes: a test case for predicting lifestyles and emergence of pathogens.</title>
        <authorList>
            <person name="Haridas S."/>
            <person name="Albert R."/>
            <person name="Binder M."/>
            <person name="Bloem J."/>
            <person name="Labutti K."/>
            <person name="Salamov A."/>
            <person name="Andreopoulos B."/>
            <person name="Baker S."/>
            <person name="Barry K."/>
            <person name="Bills G."/>
            <person name="Bluhm B."/>
            <person name="Cannon C."/>
            <person name="Castanera R."/>
            <person name="Culley D."/>
            <person name="Daum C."/>
            <person name="Ezra D."/>
            <person name="Gonzalez J."/>
            <person name="Henrissat B."/>
            <person name="Kuo A."/>
            <person name="Liang C."/>
            <person name="Lipzen A."/>
            <person name="Lutzoni F."/>
            <person name="Magnuson J."/>
            <person name="Mondo S."/>
            <person name="Nolan M."/>
            <person name="Ohm R."/>
            <person name="Pangilinan J."/>
            <person name="Park H.-J."/>
            <person name="Ramirez L."/>
            <person name="Alfaro M."/>
            <person name="Sun H."/>
            <person name="Tritt A."/>
            <person name="Yoshinaga Y."/>
            <person name="Zwiers L.-H."/>
            <person name="Turgeon B."/>
            <person name="Goodwin S."/>
            <person name="Spatafora J."/>
            <person name="Crous P."/>
            <person name="Grigoriev I."/>
        </authorList>
    </citation>
    <scope>NUCLEOTIDE SEQUENCE</scope>
    <source>
        <strain evidence="9">CBS 175.79</strain>
    </source>
</reference>
<dbReference type="AlphaFoldDB" id="A0A6A5XK85"/>